<dbReference type="GO" id="GO:0016787">
    <property type="term" value="F:hydrolase activity"/>
    <property type="evidence" value="ECO:0007669"/>
    <property type="project" value="UniProtKB-KW"/>
</dbReference>
<dbReference type="PRINTS" id="PR00111">
    <property type="entry name" value="ABHYDROLASE"/>
</dbReference>
<reference evidence="3" key="1">
    <citation type="journal article" date="2019" name="Int. J. Syst. Evol. Microbiol.">
        <title>The Global Catalogue of Microorganisms (GCM) 10K type strain sequencing project: providing services to taxonomists for standard genome sequencing and annotation.</title>
        <authorList>
            <consortium name="The Broad Institute Genomics Platform"/>
            <consortium name="The Broad Institute Genome Sequencing Center for Infectious Disease"/>
            <person name="Wu L."/>
            <person name="Ma J."/>
        </authorList>
    </citation>
    <scope>NUCLEOTIDE SEQUENCE [LARGE SCALE GENOMIC DNA]</scope>
    <source>
        <strain evidence="3">JCM 12165</strain>
    </source>
</reference>
<dbReference type="InterPro" id="IPR029058">
    <property type="entry name" value="AB_hydrolase_fold"/>
</dbReference>
<name>A0ABV9P0U2_9BACI</name>
<dbReference type="PANTHER" id="PTHR43433">
    <property type="entry name" value="HYDROLASE, ALPHA/BETA FOLD FAMILY PROTEIN"/>
    <property type="match status" value="1"/>
</dbReference>
<dbReference type="Pfam" id="PF00561">
    <property type="entry name" value="Abhydrolase_1"/>
    <property type="match status" value="1"/>
</dbReference>
<dbReference type="InterPro" id="IPR050471">
    <property type="entry name" value="AB_hydrolase"/>
</dbReference>
<dbReference type="SUPFAM" id="SSF53474">
    <property type="entry name" value="alpha/beta-Hydrolases"/>
    <property type="match status" value="1"/>
</dbReference>
<evidence type="ECO:0000259" key="1">
    <source>
        <dbReference type="Pfam" id="PF00561"/>
    </source>
</evidence>
<dbReference type="PANTHER" id="PTHR43433:SF1">
    <property type="entry name" value="BLL5160 PROTEIN"/>
    <property type="match status" value="1"/>
</dbReference>
<accession>A0ABV9P0U2</accession>
<dbReference type="Gene3D" id="3.40.50.1820">
    <property type="entry name" value="alpha/beta hydrolase"/>
    <property type="match status" value="1"/>
</dbReference>
<protein>
    <submittedName>
        <fullName evidence="2">Alpha/beta fold hydrolase</fullName>
    </submittedName>
</protein>
<dbReference type="Proteomes" id="UP001595896">
    <property type="component" value="Unassembled WGS sequence"/>
</dbReference>
<sequence>MIQRYGTFEKDAMVVEYTQRGEGPPVLFLHGGHASCFETIGTEALLEEGFSIIAPSRPGYGVTSPVRNLDAACTLYEGLLTHLGLERIHVLAASAGGPAGIRFAALYPEKAASLTLQSAVTKEWLTPADPAYKAAKVLFHPKRERFTWQLLQLISRRFPKLLFRQMFSSFSTLSYQEAASRIAPGDAETFARMMASQRSGKGFMIDLEQSCAAGTETLAAITCPVLIMHSPFDASVPLAHAEHAAAMIPNARLEKLHAWGHLIWLGKEAGTTDRLLLAFLHEHQ</sequence>
<comment type="caution">
    <text evidence="2">The sequence shown here is derived from an EMBL/GenBank/DDBJ whole genome shotgun (WGS) entry which is preliminary data.</text>
</comment>
<keyword evidence="3" id="KW-1185">Reference proteome</keyword>
<feature type="domain" description="AB hydrolase-1" evidence="1">
    <location>
        <begin position="24"/>
        <end position="263"/>
    </location>
</feature>
<keyword evidence="2" id="KW-0378">Hydrolase</keyword>
<evidence type="ECO:0000313" key="2">
    <source>
        <dbReference type="EMBL" id="MFC4737962.1"/>
    </source>
</evidence>
<dbReference type="InterPro" id="IPR000073">
    <property type="entry name" value="AB_hydrolase_1"/>
</dbReference>
<evidence type="ECO:0000313" key="3">
    <source>
        <dbReference type="Proteomes" id="UP001595896"/>
    </source>
</evidence>
<proteinExistence type="predicted"/>
<dbReference type="RefSeq" id="WP_377910552.1">
    <property type="nucleotide sequence ID" value="NZ_JBHSGK010000020.1"/>
</dbReference>
<dbReference type="EMBL" id="JBHSGK010000020">
    <property type="protein sequence ID" value="MFC4737962.1"/>
    <property type="molecule type" value="Genomic_DNA"/>
</dbReference>
<organism evidence="2 3">
    <name type="scientific">Bacillus daqingensis</name>
    <dbReference type="NCBI Taxonomy" id="872396"/>
    <lineage>
        <taxon>Bacteria</taxon>
        <taxon>Bacillati</taxon>
        <taxon>Bacillota</taxon>
        <taxon>Bacilli</taxon>
        <taxon>Bacillales</taxon>
        <taxon>Bacillaceae</taxon>
        <taxon>Bacillus</taxon>
    </lineage>
</organism>
<gene>
    <name evidence="2" type="ORF">ACFO4L_15380</name>
</gene>